<feature type="transmembrane region" description="Helical" evidence="1">
    <location>
        <begin position="5"/>
        <end position="20"/>
    </location>
</feature>
<gene>
    <name evidence="3" type="ORF">MM59RIKEN_10030</name>
</gene>
<feature type="transmembrane region" description="Helical" evidence="1">
    <location>
        <begin position="98"/>
        <end position="120"/>
    </location>
</feature>
<dbReference type="KEGG" id="pfaa:MM59RIKEN_10030"/>
<feature type="transmembrane region" description="Helical" evidence="1">
    <location>
        <begin position="141"/>
        <end position="158"/>
    </location>
</feature>
<evidence type="ECO:0000259" key="2">
    <source>
        <dbReference type="Pfam" id="PF05057"/>
    </source>
</evidence>
<sequence length="450" mass="50596">MIRRWVLALLVAVIANWFFLCDAFGPVSWLFNLVLLGEFLYLNLRPIEKGSAPTKRIWYLKSGGELLRIFLISATITVFAQGAWLWHFLAMLTPGESGYGTAVASGIFSVLWAVAAEAILFWNGMLRVYVTSVQLGLKHRILGALCGWIPGVNLWYLTKMIRIVSDEVEFETEKWELDEARAESEVCKTRYPILMVHGVFFRDYRYINYWGRIPRELQRNGATVYYGEQQSAAAVEDSGRELAERIRQIVVETGCEKVNIIAHSKGGLDSRAAIAHQGAAPYVATLTTINTPHRGCIFAEYLLGKVPEPTRQRIAAAYNATLKKLGDENPDFLAAVTDLTESACLRRNESTPDDPDVVYESVMSYCKRAAHGKFPLNMTYPIVKHFDGLNDGLVSVESARWGGHFTLLEPQGKRGISHGDMVDLNRENIRGFDVREFYVGLVAALRERGY</sequence>
<dbReference type="SUPFAM" id="SSF53474">
    <property type="entry name" value="alpha/beta-Hydrolases"/>
    <property type="match status" value="1"/>
</dbReference>
<feature type="transmembrane region" description="Helical" evidence="1">
    <location>
        <begin position="26"/>
        <end position="44"/>
    </location>
</feature>
<feature type="domain" description="DUF676" evidence="2">
    <location>
        <begin position="230"/>
        <end position="302"/>
    </location>
</feature>
<accession>A0A810Q6S9</accession>
<keyword evidence="1" id="KW-0472">Membrane</keyword>
<dbReference type="InterPro" id="IPR007751">
    <property type="entry name" value="DUF676_lipase-like"/>
</dbReference>
<protein>
    <recommendedName>
        <fullName evidence="2">DUF676 domain-containing protein</fullName>
    </recommendedName>
</protein>
<name>A0A810Q6S9_9FIRM</name>
<keyword evidence="4" id="KW-1185">Reference proteome</keyword>
<dbReference type="RefSeq" id="WP_213542826.1">
    <property type="nucleotide sequence ID" value="NZ_AP023420.1"/>
</dbReference>
<dbReference type="Proteomes" id="UP000679848">
    <property type="component" value="Chromosome"/>
</dbReference>
<dbReference type="Pfam" id="PF05057">
    <property type="entry name" value="DUF676"/>
    <property type="match status" value="1"/>
</dbReference>
<dbReference type="AlphaFoldDB" id="A0A810Q6S9"/>
<evidence type="ECO:0000256" key="1">
    <source>
        <dbReference type="SAM" id="Phobius"/>
    </source>
</evidence>
<feature type="transmembrane region" description="Helical" evidence="1">
    <location>
        <begin position="65"/>
        <end position="86"/>
    </location>
</feature>
<dbReference type="EMBL" id="AP023420">
    <property type="protein sequence ID" value="BCK83684.1"/>
    <property type="molecule type" value="Genomic_DNA"/>
</dbReference>
<evidence type="ECO:0000313" key="3">
    <source>
        <dbReference type="EMBL" id="BCK83684.1"/>
    </source>
</evidence>
<keyword evidence="1" id="KW-1133">Transmembrane helix</keyword>
<evidence type="ECO:0000313" key="4">
    <source>
        <dbReference type="Proteomes" id="UP000679848"/>
    </source>
</evidence>
<organism evidence="3 4">
    <name type="scientific">Pusillibacter faecalis</name>
    <dbReference type="NCBI Taxonomy" id="2714358"/>
    <lineage>
        <taxon>Bacteria</taxon>
        <taxon>Bacillati</taxon>
        <taxon>Bacillota</taxon>
        <taxon>Clostridia</taxon>
        <taxon>Eubacteriales</taxon>
        <taxon>Oscillospiraceae</taxon>
        <taxon>Pusillibacter</taxon>
    </lineage>
</organism>
<dbReference type="Gene3D" id="3.40.50.1820">
    <property type="entry name" value="alpha/beta hydrolase"/>
    <property type="match status" value="1"/>
</dbReference>
<keyword evidence="1" id="KW-0812">Transmembrane</keyword>
<reference evidence="3" key="1">
    <citation type="submission" date="2020-09" db="EMBL/GenBank/DDBJ databases">
        <title>New species isolated from human feces.</title>
        <authorList>
            <person name="Kitahara M."/>
            <person name="Shigeno Y."/>
            <person name="Shime M."/>
            <person name="Matsumoto Y."/>
            <person name="Nakamura S."/>
            <person name="Motooka D."/>
            <person name="Fukuoka S."/>
            <person name="Nishikawa H."/>
            <person name="Benno Y."/>
        </authorList>
    </citation>
    <scope>NUCLEOTIDE SEQUENCE</scope>
    <source>
        <strain evidence="3">MM59</strain>
    </source>
</reference>
<dbReference type="InterPro" id="IPR029058">
    <property type="entry name" value="AB_hydrolase_fold"/>
</dbReference>
<proteinExistence type="predicted"/>